<sequence>MFDATYQTPSLFSSLNVQDVQIAKDRVTLYRKKKDTLKDSKYFYDRVCSWRETGSDLEVKMLSRNDWEHEIDIEIAQLEDRINEGYCYLERLQAEIDKCAFSFLYGLGLGAYVYVP</sequence>
<dbReference type="AlphaFoldDB" id="A0A9D4UL76"/>
<evidence type="ECO:0000313" key="2">
    <source>
        <dbReference type="Proteomes" id="UP000886520"/>
    </source>
</evidence>
<gene>
    <name evidence="1" type="ORF">GOP47_0015767</name>
</gene>
<protein>
    <submittedName>
        <fullName evidence="1">Uncharacterized protein</fullName>
    </submittedName>
</protein>
<accession>A0A9D4UL76</accession>
<evidence type="ECO:0000313" key="1">
    <source>
        <dbReference type="EMBL" id="KAI5069466.1"/>
    </source>
</evidence>
<reference evidence="1" key="1">
    <citation type="submission" date="2021-01" db="EMBL/GenBank/DDBJ databases">
        <title>Adiantum capillus-veneris genome.</title>
        <authorList>
            <person name="Fang Y."/>
            <person name="Liao Q."/>
        </authorList>
    </citation>
    <scope>NUCLEOTIDE SEQUENCE</scope>
    <source>
        <strain evidence="1">H3</strain>
        <tissue evidence="1">Leaf</tissue>
    </source>
</reference>
<dbReference type="EMBL" id="JABFUD020000015">
    <property type="protein sequence ID" value="KAI5069466.1"/>
    <property type="molecule type" value="Genomic_DNA"/>
</dbReference>
<proteinExistence type="predicted"/>
<dbReference type="Proteomes" id="UP000886520">
    <property type="component" value="Chromosome 15"/>
</dbReference>
<organism evidence="1 2">
    <name type="scientific">Adiantum capillus-veneris</name>
    <name type="common">Maidenhair fern</name>
    <dbReference type="NCBI Taxonomy" id="13818"/>
    <lineage>
        <taxon>Eukaryota</taxon>
        <taxon>Viridiplantae</taxon>
        <taxon>Streptophyta</taxon>
        <taxon>Embryophyta</taxon>
        <taxon>Tracheophyta</taxon>
        <taxon>Polypodiopsida</taxon>
        <taxon>Polypodiidae</taxon>
        <taxon>Polypodiales</taxon>
        <taxon>Pteridineae</taxon>
        <taxon>Pteridaceae</taxon>
        <taxon>Vittarioideae</taxon>
        <taxon>Adiantum</taxon>
    </lineage>
</organism>
<comment type="caution">
    <text evidence="1">The sequence shown here is derived from an EMBL/GenBank/DDBJ whole genome shotgun (WGS) entry which is preliminary data.</text>
</comment>
<keyword evidence="2" id="KW-1185">Reference proteome</keyword>
<name>A0A9D4UL76_ADICA</name>